<gene>
    <name evidence="3" type="ORF">ACFQ1G_05550</name>
</gene>
<dbReference type="EMBL" id="JBHTJP010000032">
    <property type="protein sequence ID" value="MFD0976248.1"/>
    <property type="molecule type" value="Genomic_DNA"/>
</dbReference>
<comment type="caution">
    <text evidence="3">The sequence shown here is derived from an EMBL/GenBank/DDBJ whole genome shotgun (WGS) entry which is preliminary data.</text>
</comment>
<name>A0ABW3IFC6_9FLAO</name>
<keyword evidence="2" id="KW-0812">Transmembrane</keyword>
<protein>
    <submittedName>
        <fullName evidence="3">Uncharacterized protein</fullName>
    </submittedName>
</protein>
<feature type="compositionally biased region" description="Basic and acidic residues" evidence="1">
    <location>
        <begin position="1"/>
        <end position="13"/>
    </location>
</feature>
<organism evidence="3 4">
    <name type="scientific">Salinimicrobium gaetbulicola</name>
    <dbReference type="NCBI Taxonomy" id="999702"/>
    <lineage>
        <taxon>Bacteria</taxon>
        <taxon>Pseudomonadati</taxon>
        <taxon>Bacteroidota</taxon>
        <taxon>Flavobacteriia</taxon>
        <taxon>Flavobacteriales</taxon>
        <taxon>Flavobacteriaceae</taxon>
        <taxon>Salinimicrobium</taxon>
    </lineage>
</organism>
<keyword evidence="2" id="KW-0472">Membrane</keyword>
<keyword evidence="2" id="KW-1133">Transmembrane helix</keyword>
<feature type="transmembrane region" description="Helical" evidence="2">
    <location>
        <begin position="37"/>
        <end position="58"/>
    </location>
</feature>
<dbReference type="RefSeq" id="WP_380737403.1">
    <property type="nucleotide sequence ID" value="NZ_JBHTJP010000032.1"/>
</dbReference>
<evidence type="ECO:0000313" key="3">
    <source>
        <dbReference type="EMBL" id="MFD0976248.1"/>
    </source>
</evidence>
<sequence>MEPSERAPEEKKAIKQQQQTPLKKESKFIKGLRKVGFNVWLAVMIIGGALAFITALFLI</sequence>
<proteinExistence type="predicted"/>
<evidence type="ECO:0000256" key="2">
    <source>
        <dbReference type="SAM" id="Phobius"/>
    </source>
</evidence>
<accession>A0ABW3IFC6</accession>
<keyword evidence="4" id="KW-1185">Reference proteome</keyword>
<evidence type="ECO:0000256" key="1">
    <source>
        <dbReference type="SAM" id="MobiDB-lite"/>
    </source>
</evidence>
<reference evidence="4" key="1">
    <citation type="journal article" date="2019" name="Int. J. Syst. Evol. Microbiol.">
        <title>The Global Catalogue of Microorganisms (GCM) 10K type strain sequencing project: providing services to taxonomists for standard genome sequencing and annotation.</title>
        <authorList>
            <consortium name="The Broad Institute Genomics Platform"/>
            <consortium name="The Broad Institute Genome Sequencing Center for Infectious Disease"/>
            <person name="Wu L."/>
            <person name="Ma J."/>
        </authorList>
    </citation>
    <scope>NUCLEOTIDE SEQUENCE [LARGE SCALE GENOMIC DNA]</scope>
    <source>
        <strain evidence="4">CCUG 60898</strain>
    </source>
</reference>
<evidence type="ECO:0000313" key="4">
    <source>
        <dbReference type="Proteomes" id="UP001597100"/>
    </source>
</evidence>
<dbReference type="Proteomes" id="UP001597100">
    <property type="component" value="Unassembled WGS sequence"/>
</dbReference>
<feature type="region of interest" description="Disordered" evidence="1">
    <location>
        <begin position="1"/>
        <end position="23"/>
    </location>
</feature>